<dbReference type="OrthoDB" id="652621at2759"/>
<feature type="transmembrane region" description="Helical" evidence="4">
    <location>
        <begin position="295"/>
        <end position="320"/>
    </location>
</feature>
<proteinExistence type="predicted"/>
<evidence type="ECO:0000256" key="3">
    <source>
        <dbReference type="SAM" id="MobiDB-lite"/>
    </source>
</evidence>
<evidence type="ECO:0000256" key="5">
    <source>
        <dbReference type="SAM" id="SignalP"/>
    </source>
</evidence>
<name>A0A811RA51_9POAL</name>
<protein>
    <recommendedName>
        <fullName evidence="8">EGF-like domain-containing protein</fullName>
    </recommendedName>
</protein>
<keyword evidence="4" id="KW-1133">Transmembrane helix</keyword>
<keyword evidence="4" id="KW-0472">Membrane</keyword>
<accession>A0A811RA51</accession>
<keyword evidence="2" id="KW-0067">ATP-binding</keyword>
<evidence type="ECO:0000256" key="4">
    <source>
        <dbReference type="SAM" id="Phobius"/>
    </source>
</evidence>
<sequence length="514" mass="53447">MPLLVVVFFLLPGGAFSTSADGGAFPISGDGGGGCNHRCVGSVVPYPFGFSGDCPIPLACNAATSTPLLPHSTAAAPYPILSFNSTTSTFLVSIEPSCNRSVPEAKASLTGAGYAISSRTGLFLRGDCRAPGAANCTAPSDDMNSWLLPTTPCASTDDTVWACVSSMPPPPNSAEAESGQGQFMAWEKVEGTGCGDALTASVYDGEAPRAAAAAASQEFGMAELGWWLNGTCSNATSSGAQPCAKNATCHDVETPRGTWGHRCRCTDGMVGDGFAAGNGCYHDDLPDSNSKNRKLPAAVAGVSFAFLLFIIGLWSAWCLISPQKRRRSAKIMTATEASKHQTPKDARLFRGKPVHDDLEQGLTGPLRFCYDELAAATGNFSDDRRLGRGGFGSWVWDAYGGGTILDAADARLRGQFDSREMACAMLVGLWCAHPDRGLRPTVRQAVNVLRFEAPPPSLPAKMPVATYGPPADCPGSITSSLELATTMSAGGDDIGTGSGIGHSRATEPSAFSSC</sequence>
<keyword evidence="5" id="KW-0732">Signal</keyword>
<comment type="caution">
    <text evidence="6">The sequence shown here is derived from an EMBL/GenBank/DDBJ whole genome shotgun (WGS) entry which is preliminary data.</text>
</comment>
<dbReference type="Gene3D" id="1.10.510.10">
    <property type="entry name" value="Transferase(Phosphotransferase) domain 1"/>
    <property type="match status" value="1"/>
</dbReference>
<evidence type="ECO:0000313" key="7">
    <source>
        <dbReference type="Proteomes" id="UP000604825"/>
    </source>
</evidence>
<dbReference type="PANTHER" id="PTHR27007">
    <property type="match status" value="1"/>
</dbReference>
<feature type="region of interest" description="Disordered" evidence="3">
    <location>
        <begin position="492"/>
        <end position="514"/>
    </location>
</feature>
<evidence type="ECO:0008006" key="8">
    <source>
        <dbReference type="Google" id="ProtNLM"/>
    </source>
</evidence>
<keyword evidence="7" id="KW-1185">Reference proteome</keyword>
<dbReference type="GO" id="GO:0005524">
    <property type="term" value="F:ATP binding"/>
    <property type="evidence" value="ECO:0007669"/>
    <property type="project" value="UniProtKB-KW"/>
</dbReference>
<feature type="chain" id="PRO_5032319282" description="EGF-like domain-containing protein" evidence="5">
    <location>
        <begin position="18"/>
        <end position="514"/>
    </location>
</feature>
<reference evidence="6" key="1">
    <citation type="submission" date="2020-10" db="EMBL/GenBank/DDBJ databases">
        <authorList>
            <person name="Han B."/>
            <person name="Lu T."/>
            <person name="Zhao Q."/>
            <person name="Huang X."/>
            <person name="Zhao Y."/>
        </authorList>
    </citation>
    <scope>NUCLEOTIDE SEQUENCE</scope>
</reference>
<organism evidence="6 7">
    <name type="scientific">Miscanthus lutarioriparius</name>
    <dbReference type="NCBI Taxonomy" id="422564"/>
    <lineage>
        <taxon>Eukaryota</taxon>
        <taxon>Viridiplantae</taxon>
        <taxon>Streptophyta</taxon>
        <taxon>Embryophyta</taxon>
        <taxon>Tracheophyta</taxon>
        <taxon>Spermatophyta</taxon>
        <taxon>Magnoliopsida</taxon>
        <taxon>Liliopsida</taxon>
        <taxon>Poales</taxon>
        <taxon>Poaceae</taxon>
        <taxon>PACMAD clade</taxon>
        <taxon>Panicoideae</taxon>
        <taxon>Andropogonodae</taxon>
        <taxon>Andropogoneae</taxon>
        <taxon>Saccharinae</taxon>
        <taxon>Miscanthus</taxon>
    </lineage>
</organism>
<dbReference type="Proteomes" id="UP000604825">
    <property type="component" value="Unassembled WGS sequence"/>
</dbReference>
<feature type="signal peptide" evidence="5">
    <location>
        <begin position="1"/>
        <end position="17"/>
    </location>
</feature>
<evidence type="ECO:0000256" key="2">
    <source>
        <dbReference type="ARBA" id="ARBA00022840"/>
    </source>
</evidence>
<gene>
    <name evidence="6" type="ORF">NCGR_LOCUS50337</name>
</gene>
<dbReference type="EMBL" id="CAJGYO010000014">
    <property type="protein sequence ID" value="CAD6267032.1"/>
    <property type="molecule type" value="Genomic_DNA"/>
</dbReference>
<keyword evidence="4" id="KW-0812">Transmembrane</keyword>
<evidence type="ECO:0000256" key="1">
    <source>
        <dbReference type="ARBA" id="ARBA00022741"/>
    </source>
</evidence>
<keyword evidence="1" id="KW-0547">Nucleotide-binding</keyword>
<dbReference type="AlphaFoldDB" id="A0A811RA51"/>
<evidence type="ECO:0000313" key="6">
    <source>
        <dbReference type="EMBL" id="CAD6267032.1"/>
    </source>
</evidence>
<dbReference type="InterPro" id="IPR050528">
    <property type="entry name" value="L-type_Lectin-RKs"/>
</dbReference>